<keyword evidence="3" id="KW-1185">Reference proteome</keyword>
<name>X6MZK8_RETFI</name>
<organism evidence="2 3">
    <name type="scientific">Reticulomyxa filosa</name>
    <dbReference type="NCBI Taxonomy" id="46433"/>
    <lineage>
        <taxon>Eukaryota</taxon>
        <taxon>Sar</taxon>
        <taxon>Rhizaria</taxon>
        <taxon>Retaria</taxon>
        <taxon>Foraminifera</taxon>
        <taxon>Monothalamids</taxon>
        <taxon>Reticulomyxidae</taxon>
        <taxon>Reticulomyxa</taxon>
    </lineage>
</organism>
<accession>X6MZK8</accession>
<comment type="caution">
    <text evidence="2">The sequence shown here is derived from an EMBL/GenBank/DDBJ whole genome shotgun (WGS) entry which is preliminary data.</text>
</comment>
<evidence type="ECO:0000313" key="3">
    <source>
        <dbReference type="Proteomes" id="UP000023152"/>
    </source>
</evidence>
<feature type="compositionally biased region" description="Basic residues" evidence="1">
    <location>
        <begin position="300"/>
        <end position="317"/>
    </location>
</feature>
<evidence type="ECO:0000256" key="1">
    <source>
        <dbReference type="SAM" id="MobiDB-lite"/>
    </source>
</evidence>
<dbReference type="EMBL" id="ASPP01014818">
    <property type="protein sequence ID" value="ETO18500.1"/>
    <property type="molecule type" value="Genomic_DNA"/>
</dbReference>
<feature type="region of interest" description="Disordered" evidence="1">
    <location>
        <begin position="295"/>
        <end position="326"/>
    </location>
</feature>
<gene>
    <name evidence="2" type="ORF">RFI_18763</name>
</gene>
<dbReference type="AlphaFoldDB" id="X6MZK8"/>
<reference evidence="2 3" key="1">
    <citation type="journal article" date="2013" name="Curr. Biol.">
        <title>The Genome of the Foraminiferan Reticulomyxa filosa.</title>
        <authorList>
            <person name="Glockner G."/>
            <person name="Hulsmann N."/>
            <person name="Schleicher M."/>
            <person name="Noegel A.A."/>
            <person name="Eichinger L."/>
            <person name="Gallinger C."/>
            <person name="Pawlowski J."/>
            <person name="Sierra R."/>
            <person name="Euteneuer U."/>
            <person name="Pillet L."/>
            <person name="Moustafa A."/>
            <person name="Platzer M."/>
            <person name="Groth M."/>
            <person name="Szafranski K."/>
            <person name="Schliwa M."/>
        </authorList>
    </citation>
    <scope>NUCLEOTIDE SEQUENCE [LARGE SCALE GENOMIC DNA]</scope>
</reference>
<protein>
    <submittedName>
        <fullName evidence="2">Uncharacterized protein</fullName>
    </submittedName>
</protein>
<feature type="non-terminal residue" evidence="2">
    <location>
        <position position="1"/>
    </location>
</feature>
<dbReference type="Proteomes" id="UP000023152">
    <property type="component" value="Unassembled WGS sequence"/>
</dbReference>
<proteinExistence type="predicted"/>
<evidence type="ECO:0000313" key="2">
    <source>
        <dbReference type="EMBL" id="ETO18500.1"/>
    </source>
</evidence>
<sequence>AWEQTPVQTNRDEIFLQAFGQFVVSCVLYACAKVSDQTILILLGGGGGTACAKTKDYLPRQRFPIPLHMVPPSNVERGRINEFFMRREYQLKEPMIIGGLICIPAKTKFMIGNSKDEALPNEAMAKDDENDAKGANYSEVFKVDYSSAQTLYAWFVMPWNGWLAVLGIVHRMFNKISLATTQPLLSIDWKYGQEVMPYLQLLLFWLRNDTDASQKIKQMQRDVVSKQRSKDKNYTWVKSHIPYQVDLVHLAFQILTDAVAKMPSAASFYSSKQGDIDTEDHQFWKGKEWRITNRQTQTKNKTKQNKTKQNKTKKRTEKIRSMHLNF</sequence>